<dbReference type="Pfam" id="PF00589">
    <property type="entry name" value="Phage_integrase"/>
    <property type="match status" value="1"/>
</dbReference>
<evidence type="ECO:0000256" key="3">
    <source>
        <dbReference type="ARBA" id="ARBA00023172"/>
    </source>
</evidence>
<dbReference type="GO" id="GO:0003677">
    <property type="term" value="F:DNA binding"/>
    <property type="evidence" value="ECO:0007669"/>
    <property type="project" value="UniProtKB-KW"/>
</dbReference>
<keyword evidence="3" id="KW-0233">DNA recombination</keyword>
<comment type="caution">
    <text evidence="5">The sequence shown here is derived from an EMBL/GenBank/DDBJ whole genome shotgun (WGS) entry which is preliminary data.</text>
</comment>
<dbReference type="CDD" id="cd01189">
    <property type="entry name" value="INT_ICEBs1_C_like"/>
    <property type="match status" value="1"/>
</dbReference>
<dbReference type="PANTHER" id="PTHR30349:SF64">
    <property type="entry name" value="PROPHAGE INTEGRASE INTD-RELATED"/>
    <property type="match status" value="1"/>
</dbReference>
<name>A0A5N8VUW1_9ACTN</name>
<dbReference type="InterPro" id="IPR013762">
    <property type="entry name" value="Integrase-like_cat_sf"/>
</dbReference>
<evidence type="ECO:0000256" key="2">
    <source>
        <dbReference type="ARBA" id="ARBA00023125"/>
    </source>
</evidence>
<accession>A0A5N8VUW1</accession>
<dbReference type="InterPro" id="IPR010998">
    <property type="entry name" value="Integrase_recombinase_N"/>
</dbReference>
<dbReference type="Gene3D" id="1.10.443.10">
    <property type="entry name" value="Intergrase catalytic core"/>
    <property type="match status" value="1"/>
</dbReference>
<dbReference type="Gene3D" id="1.10.150.130">
    <property type="match status" value="1"/>
</dbReference>
<dbReference type="EMBL" id="VJZE01000001">
    <property type="protein sequence ID" value="MPY38466.1"/>
    <property type="molecule type" value="Genomic_DNA"/>
</dbReference>
<dbReference type="GO" id="GO:0015074">
    <property type="term" value="P:DNA integration"/>
    <property type="evidence" value="ECO:0007669"/>
    <property type="project" value="UniProtKB-KW"/>
</dbReference>
<evidence type="ECO:0000259" key="4">
    <source>
        <dbReference type="PROSITE" id="PS51898"/>
    </source>
</evidence>
<feature type="domain" description="Tyr recombinase" evidence="4">
    <location>
        <begin position="337"/>
        <end position="536"/>
    </location>
</feature>
<sequence>MQPRRATTFTQGPTDARITALALAAARRDGFRRFFITDALHSGPSPALAGRAAGRADAAAVVRSTPARSSERLKQRKHGKWYLRQELPDTADGERQTLRRGGYASKTDAQDDLRLAQSLLALPDASDIEGQRTVADMLQAAVRNKETFPSIEDTTRRLKSGQALVMRLTVGGFLEEWLAGKKVGKGTHRSYAGHIRNHLAPRIGHIRLDKLRVADLSEMFQAIADANVEIREQNARRHQALALLKEIPTEGAGNRARRAAIRESIAQMPPFRRPTEATTRQRIRATLRATLNSAMAQQLIIFNPAAHVELDSARRPRALVWTPERVERWRKTGQRPSPVMVWTPEMTGQFLDHVATDRLYAMWHLFAYRGPRRGEVCGLAWSETHLDAQRVTISNQTIVVDGWALEDSAPKTDWGFRTLALDTQTVSALRAHRARQAAERLQQGEAWVDTDRVFTEPDGSWLHPDRVSKAFEKIVSEIGLPPIRLHDLRHGAATLALAAGVDIKIVSEMLGHSTVLITQDIYQSVLDDLSLDAAEATARVVPRRA</sequence>
<gene>
    <name evidence="5" type="ORF">FNH04_00335</name>
</gene>
<dbReference type="RefSeq" id="WP_152779140.1">
    <property type="nucleotide sequence ID" value="NZ_JBHUMN010000002.1"/>
</dbReference>
<dbReference type="InterPro" id="IPR050090">
    <property type="entry name" value="Tyrosine_recombinase_XerCD"/>
</dbReference>
<dbReference type="PROSITE" id="PS51898">
    <property type="entry name" value="TYR_RECOMBINASE"/>
    <property type="match status" value="1"/>
</dbReference>
<dbReference type="OrthoDB" id="9805859at2"/>
<dbReference type="GO" id="GO:0006310">
    <property type="term" value="P:DNA recombination"/>
    <property type="evidence" value="ECO:0007669"/>
    <property type="project" value="UniProtKB-KW"/>
</dbReference>
<comment type="similarity">
    <text evidence="1">Belongs to the 'phage' integrase family.</text>
</comment>
<keyword evidence="2" id="KW-0238">DNA-binding</keyword>
<evidence type="ECO:0000256" key="1">
    <source>
        <dbReference type="ARBA" id="ARBA00008857"/>
    </source>
</evidence>
<protein>
    <submittedName>
        <fullName evidence="5">Site-specific integrase</fullName>
    </submittedName>
</protein>
<proteinExistence type="inferred from homology"/>
<organism evidence="5 6">
    <name type="scientific">Streptomyces phyllanthi</name>
    <dbReference type="NCBI Taxonomy" id="1803180"/>
    <lineage>
        <taxon>Bacteria</taxon>
        <taxon>Bacillati</taxon>
        <taxon>Actinomycetota</taxon>
        <taxon>Actinomycetes</taxon>
        <taxon>Kitasatosporales</taxon>
        <taxon>Streptomycetaceae</taxon>
        <taxon>Streptomyces</taxon>
    </lineage>
</organism>
<dbReference type="InterPro" id="IPR002104">
    <property type="entry name" value="Integrase_catalytic"/>
</dbReference>
<dbReference type="Proteomes" id="UP000326979">
    <property type="component" value="Unassembled WGS sequence"/>
</dbReference>
<reference evidence="5 6" key="1">
    <citation type="submission" date="2019-07" db="EMBL/GenBank/DDBJ databases">
        <title>New species of Amycolatopsis and Streptomyces.</title>
        <authorList>
            <person name="Duangmal K."/>
            <person name="Teo W.F.A."/>
            <person name="Lipun K."/>
        </authorList>
    </citation>
    <scope>NUCLEOTIDE SEQUENCE [LARGE SCALE GENOMIC DNA]</scope>
    <source>
        <strain evidence="5 6">TISTR 2346</strain>
    </source>
</reference>
<evidence type="ECO:0000313" key="5">
    <source>
        <dbReference type="EMBL" id="MPY38466.1"/>
    </source>
</evidence>
<dbReference type="InterPro" id="IPR011010">
    <property type="entry name" value="DNA_brk_join_enz"/>
</dbReference>
<dbReference type="SUPFAM" id="SSF56349">
    <property type="entry name" value="DNA breaking-rejoining enzymes"/>
    <property type="match status" value="1"/>
</dbReference>
<dbReference type="PANTHER" id="PTHR30349">
    <property type="entry name" value="PHAGE INTEGRASE-RELATED"/>
    <property type="match status" value="1"/>
</dbReference>
<evidence type="ECO:0000313" key="6">
    <source>
        <dbReference type="Proteomes" id="UP000326979"/>
    </source>
</evidence>
<keyword evidence="6" id="KW-1185">Reference proteome</keyword>
<dbReference type="AlphaFoldDB" id="A0A5N8VUW1"/>